<sequence>MPDTEVLPAVTTFTLRRDRCVAEPSIRLLGLPLLRARLTATGGHFDDLDLTVVLDAASLRPGVKPLRRPLTGRRGLRAADHPAITFTGDVEPDGGTIDVAGRLEVAGTSRDLRLRGDLRHVGDDRVLLWLKGFLPAPRRKPRGLGPLARLVATRRIHVEFAAEFVR</sequence>
<evidence type="ECO:0000313" key="2">
    <source>
        <dbReference type="Proteomes" id="UP000182740"/>
    </source>
</evidence>
<dbReference type="OrthoDB" id="3622964at2"/>
<dbReference type="EMBL" id="FPJG01000006">
    <property type="protein sequence ID" value="SFW85518.1"/>
    <property type="molecule type" value="Genomic_DNA"/>
</dbReference>
<name>A0A1K1SMJ6_9PSEU</name>
<gene>
    <name evidence="1" type="ORF">SAMN04489730_6159</name>
</gene>
<keyword evidence="2" id="KW-1185">Reference proteome</keyword>
<dbReference type="STRING" id="546364.SAMN04489730_6159"/>
<dbReference type="Gene3D" id="2.40.128.110">
    <property type="entry name" value="Lipid/polyisoprenoid-binding, YceI-like"/>
    <property type="match status" value="1"/>
</dbReference>
<accession>A0A1K1SMJ6</accession>
<evidence type="ECO:0000313" key="1">
    <source>
        <dbReference type="EMBL" id="SFW85518.1"/>
    </source>
</evidence>
<organism evidence="1 2">
    <name type="scientific">Amycolatopsis australiensis</name>
    <dbReference type="NCBI Taxonomy" id="546364"/>
    <lineage>
        <taxon>Bacteria</taxon>
        <taxon>Bacillati</taxon>
        <taxon>Actinomycetota</taxon>
        <taxon>Actinomycetes</taxon>
        <taxon>Pseudonocardiales</taxon>
        <taxon>Pseudonocardiaceae</taxon>
        <taxon>Amycolatopsis</taxon>
    </lineage>
</organism>
<dbReference type="AlphaFoldDB" id="A0A1K1SMJ6"/>
<reference evidence="2" key="1">
    <citation type="submission" date="2016-11" db="EMBL/GenBank/DDBJ databases">
        <authorList>
            <person name="Varghese N."/>
            <person name="Submissions S."/>
        </authorList>
    </citation>
    <scope>NUCLEOTIDE SEQUENCE [LARGE SCALE GENOMIC DNA]</scope>
    <source>
        <strain evidence="2">DSM 44671</strain>
    </source>
</reference>
<proteinExistence type="predicted"/>
<evidence type="ECO:0008006" key="3">
    <source>
        <dbReference type="Google" id="ProtNLM"/>
    </source>
</evidence>
<dbReference type="Proteomes" id="UP000182740">
    <property type="component" value="Unassembled WGS sequence"/>
</dbReference>
<dbReference type="RefSeq" id="WP_072479535.1">
    <property type="nucleotide sequence ID" value="NZ_FPJG01000006.1"/>
</dbReference>
<protein>
    <recommendedName>
        <fullName evidence="3">Polyisoprenoid-binding protein YceI</fullName>
    </recommendedName>
</protein>
<dbReference type="SUPFAM" id="SSF101874">
    <property type="entry name" value="YceI-like"/>
    <property type="match status" value="1"/>
</dbReference>
<dbReference type="InterPro" id="IPR036761">
    <property type="entry name" value="TTHA0802/YceI-like_sf"/>
</dbReference>